<feature type="transmembrane region" description="Helical" evidence="8">
    <location>
        <begin position="517"/>
        <end position="536"/>
    </location>
</feature>
<gene>
    <name evidence="10" type="ORF">Dsi01nite_108940</name>
</gene>
<feature type="transmembrane region" description="Helical" evidence="8">
    <location>
        <begin position="657"/>
        <end position="677"/>
    </location>
</feature>
<comment type="caution">
    <text evidence="10">The sequence shown here is derived from an EMBL/GenBank/DDBJ whole genome shotgun (WGS) entry which is preliminary data.</text>
</comment>
<dbReference type="SUPFAM" id="SSF82866">
    <property type="entry name" value="Multidrug efflux transporter AcrB transmembrane domain"/>
    <property type="match status" value="2"/>
</dbReference>
<feature type="domain" description="SSD" evidence="9">
    <location>
        <begin position="179"/>
        <end position="328"/>
    </location>
</feature>
<dbReference type="PANTHER" id="PTHR33406">
    <property type="entry name" value="MEMBRANE PROTEIN MJ1562-RELATED"/>
    <property type="match status" value="1"/>
</dbReference>
<protein>
    <submittedName>
        <fullName evidence="10">Membrane protein</fullName>
    </submittedName>
</protein>
<name>A0A919Q1V0_9ACTN</name>
<feature type="transmembrane region" description="Helical" evidence="8">
    <location>
        <begin position="271"/>
        <end position="297"/>
    </location>
</feature>
<evidence type="ECO:0000256" key="3">
    <source>
        <dbReference type="ARBA" id="ARBA00022475"/>
    </source>
</evidence>
<dbReference type="InterPro" id="IPR000731">
    <property type="entry name" value="SSD"/>
</dbReference>
<feature type="transmembrane region" description="Helical" evidence="8">
    <location>
        <begin position="581"/>
        <end position="600"/>
    </location>
</feature>
<organism evidence="10 11">
    <name type="scientific">Dactylosporangium siamense</name>
    <dbReference type="NCBI Taxonomy" id="685454"/>
    <lineage>
        <taxon>Bacteria</taxon>
        <taxon>Bacillati</taxon>
        <taxon>Actinomycetota</taxon>
        <taxon>Actinomycetes</taxon>
        <taxon>Micromonosporales</taxon>
        <taxon>Micromonosporaceae</taxon>
        <taxon>Dactylosporangium</taxon>
    </lineage>
</organism>
<evidence type="ECO:0000313" key="11">
    <source>
        <dbReference type="Proteomes" id="UP000660611"/>
    </source>
</evidence>
<keyword evidence="5 8" id="KW-1133">Transmembrane helix</keyword>
<dbReference type="PANTHER" id="PTHR33406:SF11">
    <property type="entry name" value="MEMBRANE PROTEIN SCO6666-RELATED"/>
    <property type="match status" value="1"/>
</dbReference>
<dbReference type="InterPro" id="IPR004869">
    <property type="entry name" value="MMPL_dom"/>
</dbReference>
<evidence type="ECO:0000256" key="4">
    <source>
        <dbReference type="ARBA" id="ARBA00022692"/>
    </source>
</evidence>
<evidence type="ECO:0000259" key="9">
    <source>
        <dbReference type="PROSITE" id="PS50156"/>
    </source>
</evidence>
<dbReference type="Gene3D" id="1.20.1640.10">
    <property type="entry name" value="Multidrug efflux transporter AcrB transmembrane domain"/>
    <property type="match status" value="2"/>
</dbReference>
<feature type="transmembrane region" description="Helical" evidence="8">
    <location>
        <begin position="303"/>
        <end position="329"/>
    </location>
</feature>
<evidence type="ECO:0000313" key="10">
    <source>
        <dbReference type="EMBL" id="GIG52853.1"/>
    </source>
</evidence>
<feature type="region of interest" description="Disordered" evidence="7">
    <location>
        <begin position="711"/>
        <end position="735"/>
    </location>
</feature>
<evidence type="ECO:0000256" key="2">
    <source>
        <dbReference type="ARBA" id="ARBA00010157"/>
    </source>
</evidence>
<dbReference type="PROSITE" id="PS50156">
    <property type="entry name" value="SSD"/>
    <property type="match status" value="2"/>
</dbReference>
<proteinExistence type="inferred from homology"/>
<keyword evidence="6 8" id="KW-0472">Membrane</keyword>
<reference evidence="10" key="1">
    <citation type="submission" date="2021-01" db="EMBL/GenBank/DDBJ databases">
        <title>Whole genome shotgun sequence of Dactylosporangium siamense NBRC 106093.</title>
        <authorList>
            <person name="Komaki H."/>
            <person name="Tamura T."/>
        </authorList>
    </citation>
    <scope>NUCLEOTIDE SEQUENCE</scope>
    <source>
        <strain evidence="10">NBRC 106093</strain>
    </source>
</reference>
<dbReference type="RefSeq" id="WP_203854449.1">
    <property type="nucleotide sequence ID" value="NZ_BAAAVW010000001.1"/>
</dbReference>
<dbReference type="GO" id="GO:0005886">
    <property type="term" value="C:plasma membrane"/>
    <property type="evidence" value="ECO:0007669"/>
    <property type="project" value="UniProtKB-SubCell"/>
</dbReference>
<feature type="transmembrane region" description="Helical" evidence="8">
    <location>
        <begin position="361"/>
        <end position="381"/>
    </location>
</feature>
<evidence type="ECO:0000256" key="5">
    <source>
        <dbReference type="ARBA" id="ARBA00022989"/>
    </source>
</evidence>
<evidence type="ECO:0000256" key="6">
    <source>
        <dbReference type="ARBA" id="ARBA00023136"/>
    </source>
</evidence>
<feature type="transmembrane region" description="Helical" evidence="8">
    <location>
        <begin position="203"/>
        <end position="224"/>
    </location>
</feature>
<dbReference type="InterPro" id="IPR050545">
    <property type="entry name" value="Mycobact_MmpL"/>
</dbReference>
<dbReference type="EMBL" id="BONQ01000192">
    <property type="protein sequence ID" value="GIG52853.1"/>
    <property type="molecule type" value="Genomic_DNA"/>
</dbReference>
<comment type="similarity">
    <text evidence="2">Belongs to the resistance-nodulation-cell division (RND) (TC 2.A.6) family. MmpL subfamily.</text>
</comment>
<feature type="transmembrane region" description="Helical" evidence="8">
    <location>
        <begin position="632"/>
        <end position="651"/>
    </location>
</feature>
<feature type="domain" description="SSD" evidence="9">
    <location>
        <begin position="519"/>
        <end position="684"/>
    </location>
</feature>
<dbReference type="Proteomes" id="UP000660611">
    <property type="component" value="Unassembled WGS sequence"/>
</dbReference>
<sequence length="735" mass="75584">MATFLYRLGRLAFRRRWTVAGAWLLLLVLAGAGAGALGGQTSNTVTIPGTEAQRAIDQLSVSFPEANVGGAVARVVFAAPAGEKLTDPGNKAAVEQVLAGLRSAPKVIGVLDPFQADSISPDGRYGYAQASYQVPAADVTAEDQDALMAQAKPGRDAGLEVEFGGDAVAAKPQNGGAEVAGVLVAVVVLVITFGSLLAAGLPLLTAVIGVVLGLTGVGIASGFTDLNANTPILALMLGLAVGIDYALLIVSRYRHELSAGHEPIEAAGRAAGTAGSAVVVAGLTVIIALAALSVVGIPVLSAMGLAAAGTVCVAVLVALTMLPALLSFAGRRIRGGSRHTDRPGGPRAGERWAGFVTRRPVPVLLAALAVTGVLAVPAAGLRLGLPDDGMLAADTTQHKAYNLLSAGFGPGFNGPLVVVVSTGAATEPKAAVDQVGTMIKGLDDVVAVSPPQANATGDVTLLTVIPRAGATDQSTTDLVTAIRDRRGDIQQATGATVVVTGLTAVNIDFSQKLDDALLPYLLIVVGLAFVLLLMVFRSALVPIKAALGFLLSVAATFGAVVAVFQWGWMGDLLGIGRTGPTASLLPIVLIGILFGLAMDYEVFIVSRMREEFVHGAGPRETVIAGFRHSARVVTAAAIIMVSVFAGFLFSHEMLARAIGFALAFGVLIDAFIVRMTIVPALMSMLGRAAWWLPRRLDRLLPDVDIEGEQLTRRLDSNRPAQPETANPADTVQAPA</sequence>
<feature type="transmembrane region" description="Helical" evidence="8">
    <location>
        <begin position="230"/>
        <end position="250"/>
    </location>
</feature>
<accession>A0A919Q1V0</accession>
<keyword evidence="4 8" id="KW-0812">Transmembrane</keyword>
<keyword evidence="11" id="KW-1185">Reference proteome</keyword>
<feature type="transmembrane region" description="Helical" evidence="8">
    <location>
        <begin position="179"/>
        <end position="198"/>
    </location>
</feature>
<evidence type="ECO:0000256" key="1">
    <source>
        <dbReference type="ARBA" id="ARBA00004651"/>
    </source>
</evidence>
<dbReference type="Pfam" id="PF03176">
    <property type="entry name" value="MMPL"/>
    <property type="match status" value="2"/>
</dbReference>
<keyword evidence="3" id="KW-1003">Cell membrane</keyword>
<evidence type="ECO:0000256" key="7">
    <source>
        <dbReference type="SAM" id="MobiDB-lite"/>
    </source>
</evidence>
<feature type="transmembrane region" description="Helical" evidence="8">
    <location>
        <begin position="548"/>
        <end position="569"/>
    </location>
</feature>
<comment type="subcellular location">
    <subcellularLocation>
        <location evidence="1">Cell membrane</location>
        <topology evidence="1">Multi-pass membrane protein</topology>
    </subcellularLocation>
</comment>
<dbReference type="AlphaFoldDB" id="A0A919Q1V0"/>
<evidence type="ECO:0000256" key="8">
    <source>
        <dbReference type="SAM" id="Phobius"/>
    </source>
</evidence>